<keyword evidence="1" id="KW-1133">Transmembrane helix</keyword>
<accession>A0A8H6YRH3</accession>
<evidence type="ECO:0000259" key="2">
    <source>
        <dbReference type="Pfam" id="PF20153"/>
    </source>
</evidence>
<evidence type="ECO:0000313" key="4">
    <source>
        <dbReference type="Proteomes" id="UP000620124"/>
    </source>
</evidence>
<feature type="transmembrane region" description="Helical" evidence="1">
    <location>
        <begin position="178"/>
        <end position="199"/>
    </location>
</feature>
<comment type="caution">
    <text evidence="3">The sequence shown here is derived from an EMBL/GenBank/DDBJ whole genome shotgun (WGS) entry which is preliminary data.</text>
</comment>
<organism evidence="3 4">
    <name type="scientific">Mycena venus</name>
    <dbReference type="NCBI Taxonomy" id="2733690"/>
    <lineage>
        <taxon>Eukaryota</taxon>
        <taxon>Fungi</taxon>
        <taxon>Dikarya</taxon>
        <taxon>Basidiomycota</taxon>
        <taxon>Agaricomycotina</taxon>
        <taxon>Agaricomycetes</taxon>
        <taxon>Agaricomycetidae</taxon>
        <taxon>Agaricales</taxon>
        <taxon>Marasmiineae</taxon>
        <taxon>Mycenaceae</taxon>
        <taxon>Mycena</taxon>
    </lineage>
</organism>
<dbReference type="OrthoDB" id="2896557at2759"/>
<protein>
    <recommendedName>
        <fullName evidence="2">DUF6535 domain-containing protein</fullName>
    </recommendedName>
</protein>
<dbReference type="AlphaFoldDB" id="A0A8H6YRH3"/>
<reference evidence="3" key="1">
    <citation type="submission" date="2020-05" db="EMBL/GenBank/DDBJ databases">
        <title>Mycena genomes resolve the evolution of fungal bioluminescence.</title>
        <authorList>
            <person name="Tsai I.J."/>
        </authorList>
    </citation>
    <scope>NUCLEOTIDE SEQUENCE</scope>
    <source>
        <strain evidence="3">CCC161011</strain>
    </source>
</reference>
<feature type="domain" description="DUF6535" evidence="2">
    <location>
        <begin position="23"/>
        <end position="199"/>
    </location>
</feature>
<feature type="transmembrane region" description="Helical" evidence="1">
    <location>
        <begin position="45"/>
        <end position="64"/>
    </location>
</feature>
<dbReference type="Proteomes" id="UP000620124">
    <property type="component" value="Unassembled WGS sequence"/>
</dbReference>
<feature type="transmembrane region" description="Helical" evidence="1">
    <location>
        <begin position="118"/>
        <end position="136"/>
    </location>
</feature>
<dbReference type="EMBL" id="JACAZI010000004">
    <property type="protein sequence ID" value="KAF7362615.1"/>
    <property type="molecule type" value="Genomic_DNA"/>
</dbReference>
<evidence type="ECO:0000313" key="3">
    <source>
        <dbReference type="EMBL" id="KAF7362615.1"/>
    </source>
</evidence>
<dbReference type="InterPro" id="IPR045338">
    <property type="entry name" value="DUF6535"/>
</dbReference>
<sequence>MDNTHLEKERADPTNDNAATKLWAVYIAEAEKYDKALVESWRSDMNGMLIFAGLFSAILTAFLIESYKTLTPDSGEATVNLLAQISRQLSAAANGSTLIVPSNISFTPSTTSIICNTLWFIGLGLSLTCALIATLLEQWARDFLHRTEIRSSVIIRARVFSYLYCGLSRFKMHIAVELIPLLLHISLVFFFAGLIAFLVPVNTVIMAVAAGIFAFVTCVYATLTILPLIRLDCPYRTPLSGALWRLMQRVHLFLRQSGASDRTEVAISTSHVKTPMESMFDAATKYSKERFQRDDDAILWTMKSLVDDNELGAFMEAIPDVLWSHEKRRYAYDEHVRHLVDHPDVRLLGRMEHFRHNLSSGLLTTEVSKRRRVLLYKAIWAIGSLCTPGGFSDQTFPDIGRDPDTDAEILHYHASAQAMAHWGNFCAAQSLIHEALRLLNVYKSDKELGGAPDIRPFEDCEQKLHSYGIHLSGYRNWMLQKHMFTARPGIEEAHVPLPTTSLIEEIRGLSSTIPLGIFIRFLTASAAPKSPLYQFDHTRRIISPPRVLLSKEMLNMLHSGLETVVSEKGHASDADGLHRMDDIIRYMISYWDPAAVGPGSRVLPQPFITHLNQCGQQTLEALVHSLPANLWACISATIFHGPFTPQDAVRVRDPAVLNETLIATWRVCSCYDLLENVPITTWEAILEAVSQAISPSLTPSVMAMGKWAVVQAVFWRNGAQVLKDHTSPFTHPVLPLETVVEVPLEFSSVTWEAFRARVIEGWLHTLTEYIECCAMVGLPLMALETVKTIGKFSPQFAIHPDHQTRFALAIQRLFGACTAPTHQEFLRTILDLALFHIYHDPHGSVPWLTSTDARRTLKDTFIQYLGQLSSTESPEIVRRLERITLNLDELHTERPGSDSRQSSILDQPMEASVQCTGGEDIHSRLERPASGLVWKVANET</sequence>
<feature type="transmembrane region" description="Helical" evidence="1">
    <location>
        <begin position="205"/>
        <end position="229"/>
    </location>
</feature>
<keyword evidence="1" id="KW-0812">Transmembrane</keyword>
<evidence type="ECO:0000256" key="1">
    <source>
        <dbReference type="SAM" id="Phobius"/>
    </source>
</evidence>
<name>A0A8H6YRH3_9AGAR</name>
<keyword evidence="1" id="KW-0472">Membrane</keyword>
<keyword evidence="4" id="KW-1185">Reference proteome</keyword>
<dbReference type="Pfam" id="PF20153">
    <property type="entry name" value="DUF6535"/>
    <property type="match status" value="1"/>
</dbReference>
<gene>
    <name evidence="3" type="ORF">MVEN_00610400</name>
</gene>
<proteinExistence type="predicted"/>